<keyword evidence="3" id="KW-0413">Isomerase</keyword>
<evidence type="ECO:0000313" key="3">
    <source>
        <dbReference type="EMBL" id="AKD56759.1"/>
    </source>
</evidence>
<dbReference type="PATRIC" id="fig|1379870.5.peg.4208"/>
<dbReference type="EMBL" id="CP010429">
    <property type="protein sequence ID" value="AKD56759.1"/>
    <property type="molecule type" value="Genomic_DNA"/>
</dbReference>
<dbReference type="GO" id="GO:0016853">
    <property type="term" value="F:isomerase activity"/>
    <property type="evidence" value="ECO:0007669"/>
    <property type="project" value="UniProtKB-KW"/>
</dbReference>
<dbReference type="KEGG" id="srd:SD10_19505"/>
<evidence type="ECO:0000313" key="4">
    <source>
        <dbReference type="Proteomes" id="UP000033054"/>
    </source>
</evidence>
<reference evidence="3 4" key="1">
    <citation type="journal article" date="2014" name="Curr. Microbiol.">
        <title>Spirosoma radiotolerans sp. nov., a gamma-radiation-resistant bacterium isolated from gamma ray-irradiated soil.</title>
        <authorList>
            <person name="Lee J.J."/>
            <person name="Srinivasan S."/>
            <person name="Lim S."/>
            <person name="Joe M."/>
            <person name="Im S."/>
            <person name="Bae S.I."/>
            <person name="Park K.R."/>
            <person name="Han J.H."/>
            <person name="Park S.H."/>
            <person name="Joo B.M."/>
            <person name="Park S.J."/>
            <person name="Kim M.K."/>
        </authorList>
    </citation>
    <scope>NUCLEOTIDE SEQUENCE [LARGE SCALE GENOMIC DNA]</scope>
    <source>
        <strain evidence="3 4">DG5A</strain>
    </source>
</reference>
<dbReference type="PANTHER" id="PTHR12110:SF41">
    <property type="entry name" value="INOSOSE DEHYDRATASE"/>
    <property type="match status" value="1"/>
</dbReference>
<dbReference type="InterPro" id="IPR036237">
    <property type="entry name" value="Xyl_isomerase-like_sf"/>
</dbReference>
<feature type="chain" id="PRO_5002416978" evidence="1">
    <location>
        <begin position="21"/>
        <end position="281"/>
    </location>
</feature>
<evidence type="ECO:0000259" key="2">
    <source>
        <dbReference type="Pfam" id="PF01261"/>
    </source>
</evidence>
<dbReference type="InterPro" id="IPR013022">
    <property type="entry name" value="Xyl_isomerase-like_TIM-brl"/>
</dbReference>
<accession>A0A0E3ZY17</accession>
<feature type="signal peptide" evidence="1">
    <location>
        <begin position="1"/>
        <end position="20"/>
    </location>
</feature>
<sequence length="281" mass="31452">MIRKTLLSILFLAGSWTIQAQPFGKLVQKTPGIVSYTLRDSFGKDVPGTLDKIKAWGITDIEFSSLFGKTAPELRALLDQRGLKCSSYGVSYDAIDQKPDSILQNAQALGVQYIRIGSIPHKTAATLEMMQKAAEVFNRFGKKAHEKGIMFCYHNHGFEFQPYENGTLFDYLVKETNPEYVGYEMDVTWTYLPGQDPAALLTKYPKRFRLIHLKDVQKGVARSDKGSMANEQSVVLGTGQIDWPAVLKAARKSSIAHFYIEDESKAAEQQVPQSLAYLKSL</sequence>
<evidence type="ECO:0000256" key="1">
    <source>
        <dbReference type="SAM" id="SignalP"/>
    </source>
</evidence>
<name>A0A0E3ZY17_9BACT</name>
<keyword evidence="4" id="KW-1185">Reference proteome</keyword>
<proteinExistence type="predicted"/>
<keyword evidence="1" id="KW-0732">Signal</keyword>
<feature type="domain" description="Xylose isomerase-like TIM barrel" evidence="2">
    <location>
        <begin position="50"/>
        <end position="280"/>
    </location>
</feature>
<dbReference type="SUPFAM" id="SSF51658">
    <property type="entry name" value="Xylose isomerase-like"/>
    <property type="match status" value="1"/>
</dbReference>
<dbReference type="Gene3D" id="3.20.20.150">
    <property type="entry name" value="Divalent-metal-dependent TIM barrel enzymes"/>
    <property type="match status" value="1"/>
</dbReference>
<dbReference type="OrthoDB" id="9798407at2"/>
<dbReference type="HOGENOM" id="CLU_059523_1_0_10"/>
<dbReference type="AlphaFoldDB" id="A0A0E3ZY17"/>
<dbReference type="RefSeq" id="WP_052731229.1">
    <property type="nucleotide sequence ID" value="NZ_CP010429.1"/>
</dbReference>
<dbReference type="InterPro" id="IPR050312">
    <property type="entry name" value="IolE/XylAMocC-like"/>
</dbReference>
<dbReference type="Proteomes" id="UP000033054">
    <property type="component" value="Chromosome"/>
</dbReference>
<dbReference type="PANTHER" id="PTHR12110">
    <property type="entry name" value="HYDROXYPYRUVATE ISOMERASE"/>
    <property type="match status" value="1"/>
</dbReference>
<dbReference type="Pfam" id="PF01261">
    <property type="entry name" value="AP_endonuc_2"/>
    <property type="match status" value="1"/>
</dbReference>
<gene>
    <name evidence="3" type="ORF">SD10_19505</name>
</gene>
<protein>
    <submittedName>
        <fullName evidence="3">Sugar phosphate isomerase</fullName>
    </submittedName>
</protein>
<dbReference type="STRING" id="1379870.SD10_19505"/>
<organism evidence="3 4">
    <name type="scientific">Spirosoma radiotolerans</name>
    <dbReference type="NCBI Taxonomy" id="1379870"/>
    <lineage>
        <taxon>Bacteria</taxon>
        <taxon>Pseudomonadati</taxon>
        <taxon>Bacteroidota</taxon>
        <taxon>Cytophagia</taxon>
        <taxon>Cytophagales</taxon>
        <taxon>Cytophagaceae</taxon>
        <taxon>Spirosoma</taxon>
    </lineage>
</organism>